<keyword evidence="1" id="KW-0732">Signal</keyword>
<dbReference type="Pfam" id="PF13810">
    <property type="entry name" value="DUF4185"/>
    <property type="match status" value="1"/>
</dbReference>
<feature type="chain" id="PRO_5038952127" evidence="1">
    <location>
        <begin position="31"/>
        <end position="406"/>
    </location>
</feature>
<evidence type="ECO:0000313" key="3">
    <source>
        <dbReference type="EMBL" id="TWP35208.1"/>
    </source>
</evidence>
<evidence type="ECO:0000313" key="4">
    <source>
        <dbReference type="Proteomes" id="UP000320244"/>
    </source>
</evidence>
<feature type="signal peptide" evidence="1">
    <location>
        <begin position="1"/>
        <end position="30"/>
    </location>
</feature>
<gene>
    <name evidence="3" type="ORF">FGL98_14875</name>
</gene>
<sequence>MRRSGRSRAPRLPTALAVIAAVGISAACTAPWSDSTAKPGPTHSASVQLGPTRSASLSATCPAGGALPAYDVGGLNTWMSALQDLPQWQAADVGLTLPLQDGRTVWVFGDTLRPLHVSPRFVASSMLISSGQCVAQVLPAGGGPVIPAGSHKQVCWPTAGVVLPSPARTSTSQPATDQLDISCSRVRRGQGALNFTYLGLTMARFTVPRGGVPTLVKTWQVTPDDTDPSQMNWGSALLHDGDWIYIYGTRLQQRGGSARSLYVARAPVGALDAARAWTYWTGRDWVHDAARAQSTLPAAVGVSQSLTVSQVGDVYVMVSKDGGDFADDVGVWRSDTPLGPWVLSYTRAVPYDDGSGVLTYEPLAHPDLPLADGNLLVSLSRSPTNLTSLLADPALGRPDFIEVPLP</sequence>
<name>A0A563DY58_9MICO</name>
<feature type="domain" description="DUF4185" evidence="2">
    <location>
        <begin position="218"/>
        <end position="377"/>
    </location>
</feature>
<dbReference type="PROSITE" id="PS51257">
    <property type="entry name" value="PROKAR_LIPOPROTEIN"/>
    <property type="match status" value="1"/>
</dbReference>
<dbReference type="AlphaFoldDB" id="A0A563DY58"/>
<evidence type="ECO:0000256" key="1">
    <source>
        <dbReference type="SAM" id="SignalP"/>
    </source>
</evidence>
<dbReference type="EMBL" id="VCQV01000021">
    <property type="protein sequence ID" value="TWP35208.1"/>
    <property type="molecule type" value="Genomic_DNA"/>
</dbReference>
<keyword evidence="4" id="KW-1185">Reference proteome</keyword>
<evidence type="ECO:0000259" key="2">
    <source>
        <dbReference type="Pfam" id="PF13810"/>
    </source>
</evidence>
<proteinExistence type="predicted"/>
<reference evidence="3 4" key="1">
    <citation type="submission" date="2019-05" db="EMBL/GenBank/DDBJ databases">
        <authorList>
            <person name="Lee S.D."/>
        </authorList>
    </citation>
    <scope>NUCLEOTIDE SEQUENCE [LARGE SCALE GENOMIC DNA]</scope>
    <source>
        <strain evidence="3 4">C5-26</strain>
    </source>
</reference>
<protein>
    <submittedName>
        <fullName evidence="3">DUF4185 domain-containing protein</fullName>
    </submittedName>
</protein>
<dbReference type="Proteomes" id="UP000320244">
    <property type="component" value="Unassembled WGS sequence"/>
</dbReference>
<dbReference type="OrthoDB" id="5482597at2"/>
<comment type="caution">
    <text evidence="3">The sequence shown here is derived from an EMBL/GenBank/DDBJ whole genome shotgun (WGS) entry which is preliminary data.</text>
</comment>
<reference evidence="3 4" key="2">
    <citation type="submission" date="2019-08" db="EMBL/GenBank/DDBJ databases">
        <title>Jejuicoccus antrihumi gen. nov., sp. nov., a new member of the family Dermacoccaceae isolated from a cave.</title>
        <authorList>
            <person name="Schumann P."/>
            <person name="Kim I.S."/>
        </authorList>
    </citation>
    <scope>NUCLEOTIDE SEQUENCE [LARGE SCALE GENOMIC DNA]</scope>
    <source>
        <strain evidence="3 4">C5-26</strain>
    </source>
</reference>
<organism evidence="3 4">
    <name type="scientific">Leekyejoonella antrihumi</name>
    <dbReference type="NCBI Taxonomy" id="1660198"/>
    <lineage>
        <taxon>Bacteria</taxon>
        <taxon>Bacillati</taxon>
        <taxon>Actinomycetota</taxon>
        <taxon>Actinomycetes</taxon>
        <taxon>Micrococcales</taxon>
        <taxon>Dermacoccaceae</taxon>
        <taxon>Leekyejoonella</taxon>
    </lineage>
</organism>
<accession>A0A563DY58</accession>
<dbReference type="InterPro" id="IPR025442">
    <property type="entry name" value="DUF4185"/>
</dbReference>